<evidence type="ECO:0000313" key="2">
    <source>
        <dbReference type="EMBL" id="ETP28329.1"/>
    </source>
</evidence>
<dbReference type="AlphaFoldDB" id="W2Y2A8"/>
<feature type="compositionally biased region" description="Polar residues" evidence="1">
    <location>
        <begin position="154"/>
        <end position="166"/>
    </location>
</feature>
<sequence>MVGTRSCAPREDAAALPESERGMKHFRLIWPEFKKRGWTSKPPPSRGIETRWKYILRGGNANGTIGIDYVLGEQAVVDHATNIVRQQAVDRVRAANAAKATPEERPSSTERQLSAGKAPEKKKSSSKSPARRSKSPARRSKSPARRSMSPASKQLDNSSARNSSFQSPIRMSFQSSVHDGPQDLTTSASPASASQCVHLTLHPIFWQHIAECSNVYMHEQLDNRVDTYFEKKTSRERERERDVLRRLEKL</sequence>
<organism evidence="2 3">
    <name type="scientific">Phytophthora nicotianae P10297</name>
    <dbReference type="NCBI Taxonomy" id="1317064"/>
    <lineage>
        <taxon>Eukaryota</taxon>
        <taxon>Sar</taxon>
        <taxon>Stramenopiles</taxon>
        <taxon>Oomycota</taxon>
        <taxon>Peronosporomycetes</taxon>
        <taxon>Peronosporales</taxon>
        <taxon>Peronosporaceae</taxon>
        <taxon>Phytophthora</taxon>
    </lineage>
</organism>
<proteinExistence type="predicted"/>
<comment type="caution">
    <text evidence="2">The sequence shown here is derived from an EMBL/GenBank/DDBJ whole genome shotgun (WGS) entry which is preliminary data.</text>
</comment>
<reference evidence="2 3" key="1">
    <citation type="submission" date="2013-11" db="EMBL/GenBank/DDBJ databases">
        <title>The Genome Sequence of Phytophthora parasitica P10297.</title>
        <authorList>
            <consortium name="The Broad Institute Genomics Platform"/>
            <person name="Russ C."/>
            <person name="Tyler B."/>
            <person name="Panabieres F."/>
            <person name="Shan W."/>
            <person name="Tripathy S."/>
            <person name="Grunwald N."/>
            <person name="Machado M."/>
            <person name="Johnson C.S."/>
            <person name="Walker B."/>
            <person name="Young S.K."/>
            <person name="Zeng Q."/>
            <person name="Gargeya S."/>
            <person name="Fitzgerald M."/>
            <person name="Haas B."/>
            <person name="Abouelleil A."/>
            <person name="Allen A.W."/>
            <person name="Alvarado L."/>
            <person name="Arachchi H.M."/>
            <person name="Berlin A.M."/>
            <person name="Chapman S.B."/>
            <person name="Gainer-Dewar J."/>
            <person name="Goldberg J."/>
            <person name="Griggs A."/>
            <person name="Gujja S."/>
            <person name="Hansen M."/>
            <person name="Howarth C."/>
            <person name="Imamovic A."/>
            <person name="Ireland A."/>
            <person name="Larimer J."/>
            <person name="McCowan C."/>
            <person name="Murphy C."/>
            <person name="Pearson M."/>
            <person name="Poon T.W."/>
            <person name="Priest M."/>
            <person name="Roberts A."/>
            <person name="Saif S."/>
            <person name="Shea T."/>
            <person name="Sisk P."/>
            <person name="Sykes S."/>
            <person name="Wortman J."/>
            <person name="Nusbaum C."/>
            <person name="Birren B."/>
        </authorList>
    </citation>
    <scope>NUCLEOTIDE SEQUENCE [LARGE SCALE GENOMIC DNA]</scope>
    <source>
        <strain evidence="2 3">P10297</strain>
    </source>
</reference>
<evidence type="ECO:0000256" key="1">
    <source>
        <dbReference type="SAM" id="MobiDB-lite"/>
    </source>
</evidence>
<accession>W2Y2A8</accession>
<protein>
    <submittedName>
        <fullName evidence="2">Uncharacterized protein</fullName>
    </submittedName>
</protein>
<dbReference type="PANTHER" id="PTHR37069:SF2">
    <property type="entry name" value="PIGGYBAC TRANSPOSABLE ELEMENT-DERIVED PROTEIN DOMAIN-CONTAINING PROTEIN"/>
    <property type="match status" value="1"/>
</dbReference>
<dbReference type="EMBL" id="ANIY01004829">
    <property type="protein sequence ID" value="ETP28329.1"/>
    <property type="molecule type" value="Genomic_DNA"/>
</dbReference>
<evidence type="ECO:0000313" key="3">
    <source>
        <dbReference type="Proteomes" id="UP000018948"/>
    </source>
</evidence>
<dbReference type="PANTHER" id="PTHR37069">
    <property type="entry name" value="DDE_TNP_1_7 DOMAIN-CONTAINING PROTEIN"/>
    <property type="match status" value="1"/>
</dbReference>
<gene>
    <name evidence="2" type="ORF">F442_22380</name>
</gene>
<feature type="compositionally biased region" description="Basic residues" evidence="1">
    <location>
        <begin position="129"/>
        <end position="144"/>
    </location>
</feature>
<feature type="region of interest" description="Disordered" evidence="1">
    <location>
        <begin position="94"/>
        <end position="166"/>
    </location>
</feature>
<dbReference type="Proteomes" id="UP000018948">
    <property type="component" value="Unassembled WGS sequence"/>
</dbReference>
<name>W2Y2A8_PHYNI</name>